<reference evidence="1 2" key="1">
    <citation type="submission" date="2017-07" db="EMBL/GenBank/DDBJ databases">
        <title>Amycolatopsis antarcticus sp. nov., isolated from the surface of an Antarcticus brown macroalga.</title>
        <authorList>
            <person name="Wang J."/>
            <person name="Leiva S."/>
            <person name="Huang J."/>
            <person name="Huang Y."/>
        </authorList>
    </citation>
    <scope>NUCLEOTIDE SEQUENCE [LARGE SCALE GENOMIC DNA]</scope>
    <source>
        <strain evidence="1 2">AU-G6</strain>
    </source>
</reference>
<dbReference type="InParanoid" id="A0A263CXU5"/>
<dbReference type="EMBL" id="NKYE01000032">
    <property type="protein sequence ID" value="OZM69915.1"/>
    <property type="molecule type" value="Genomic_DNA"/>
</dbReference>
<keyword evidence="2" id="KW-1185">Reference proteome</keyword>
<proteinExistence type="predicted"/>
<name>A0A263CXU5_9PSEU</name>
<dbReference type="AlphaFoldDB" id="A0A263CXU5"/>
<dbReference type="OrthoDB" id="3542456at2"/>
<evidence type="ECO:0008006" key="3">
    <source>
        <dbReference type="Google" id="ProtNLM"/>
    </source>
</evidence>
<evidence type="ECO:0000313" key="2">
    <source>
        <dbReference type="Proteomes" id="UP000242444"/>
    </source>
</evidence>
<gene>
    <name evidence="1" type="ORF">CFN78_28135</name>
</gene>
<sequence length="138" mass="14572">MTATAAGHEVGDFLEQPDAAARGKQLPGRVGRRALHRHVAGLTVCQLVMTAGAVRATGLRVPVHAVLAGQAVNSVTHWIIDRGPLLRWYADFSGKRGFHDAAAGGVNGRMLMDQACHKGVLPVAAAVTALLARRAVRR</sequence>
<organism evidence="1 2">
    <name type="scientific">Amycolatopsis antarctica</name>
    <dbReference type="NCBI Taxonomy" id="1854586"/>
    <lineage>
        <taxon>Bacteria</taxon>
        <taxon>Bacillati</taxon>
        <taxon>Actinomycetota</taxon>
        <taxon>Actinomycetes</taxon>
        <taxon>Pseudonocardiales</taxon>
        <taxon>Pseudonocardiaceae</taxon>
        <taxon>Amycolatopsis</taxon>
    </lineage>
</organism>
<accession>A0A263CXU5</accession>
<dbReference type="Proteomes" id="UP000242444">
    <property type="component" value="Unassembled WGS sequence"/>
</dbReference>
<protein>
    <recommendedName>
        <fullName evidence="3">DUF3307 domain-containing protein</fullName>
    </recommendedName>
</protein>
<comment type="caution">
    <text evidence="1">The sequence shown here is derived from an EMBL/GenBank/DDBJ whole genome shotgun (WGS) entry which is preliminary data.</text>
</comment>
<evidence type="ECO:0000313" key="1">
    <source>
        <dbReference type="EMBL" id="OZM69915.1"/>
    </source>
</evidence>